<keyword evidence="4" id="KW-0788">Thiol protease</keyword>
<evidence type="ECO:0000313" key="6">
    <source>
        <dbReference type="EMBL" id="TKK70987.1"/>
    </source>
</evidence>
<reference evidence="6 7" key="1">
    <citation type="submission" date="2019-05" db="EMBL/GenBank/DDBJ databases">
        <title>Panacibacter sp. strain 17mud1-8 Genome sequencing and assembly.</title>
        <authorList>
            <person name="Chhetri G."/>
        </authorList>
    </citation>
    <scope>NUCLEOTIDE SEQUENCE [LARGE SCALE GENOMIC DNA]</scope>
    <source>
        <strain evidence="6 7">17mud1-8</strain>
    </source>
</reference>
<accession>A0A4U3LB05</accession>
<dbReference type="Gene3D" id="3.90.1720.10">
    <property type="entry name" value="endopeptidase domain like (from Nostoc punctiforme)"/>
    <property type="match status" value="1"/>
</dbReference>
<dbReference type="InterPro" id="IPR041382">
    <property type="entry name" value="SH3_16"/>
</dbReference>
<dbReference type="PANTHER" id="PTHR47053:SF1">
    <property type="entry name" value="MUREIN DD-ENDOPEPTIDASE MEPH-RELATED"/>
    <property type="match status" value="1"/>
</dbReference>
<dbReference type="InterPro" id="IPR051202">
    <property type="entry name" value="Peptidase_C40"/>
</dbReference>
<dbReference type="InterPro" id="IPR038765">
    <property type="entry name" value="Papain-like_cys_pep_sf"/>
</dbReference>
<dbReference type="GO" id="GO:0008234">
    <property type="term" value="F:cysteine-type peptidase activity"/>
    <property type="evidence" value="ECO:0007669"/>
    <property type="project" value="UniProtKB-KW"/>
</dbReference>
<dbReference type="PANTHER" id="PTHR47053">
    <property type="entry name" value="MUREIN DD-ENDOPEPTIDASE MEPH-RELATED"/>
    <property type="match status" value="1"/>
</dbReference>
<sequence>MQYVVAIVAVCPLRSEASHRSEMVSQLLFGEGAEVLEAGKDFTKVKCLYDGYEAWAQTSQLAEVDEEIAKAVPVGYTFKRNTIVALNDAPMHVPLATPVFRNTFFGKYKVEYTDEETVLFDASFYTEEVIRMVALLYENVPYLWGGKSSFGIDCSGFVQQVFKLFGKHLLRDTYQQAAQGGSIGFLQEVQCGDLAFFDNAEGRIVHVGILLNSEEIIHASGNVRVDTMDSYGIINRNTGLRTHQLRVIKRG</sequence>
<keyword evidence="2" id="KW-0645">Protease</keyword>
<gene>
    <name evidence="6" type="ORF">FC093_04715</name>
</gene>
<dbReference type="Pfam" id="PF00877">
    <property type="entry name" value="NLPC_P60"/>
    <property type="match status" value="1"/>
</dbReference>
<feature type="domain" description="NlpC/P60" evidence="5">
    <location>
        <begin position="123"/>
        <end position="251"/>
    </location>
</feature>
<organism evidence="6 7">
    <name type="scientific">Ilyomonas limi</name>
    <dbReference type="NCBI Taxonomy" id="2575867"/>
    <lineage>
        <taxon>Bacteria</taxon>
        <taxon>Pseudomonadati</taxon>
        <taxon>Bacteroidota</taxon>
        <taxon>Chitinophagia</taxon>
        <taxon>Chitinophagales</taxon>
        <taxon>Chitinophagaceae</taxon>
        <taxon>Ilyomonas</taxon>
    </lineage>
</organism>
<name>A0A4U3LB05_9BACT</name>
<evidence type="ECO:0000256" key="4">
    <source>
        <dbReference type="ARBA" id="ARBA00022807"/>
    </source>
</evidence>
<dbReference type="AlphaFoldDB" id="A0A4U3LB05"/>
<evidence type="ECO:0000256" key="1">
    <source>
        <dbReference type="ARBA" id="ARBA00007074"/>
    </source>
</evidence>
<dbReference type="Proteomes" id="UP000305848">
    <property type="component" value="Unassembled WGS sequence"/>
</dbReference>
<dbReference type="PROSITE" id="PS51935">
    <property type="entry name" value="NLPC_P60"/>
    <property type="match status" value="1"/>
</dbReference>
<dbReference type="InterPro" id="IPR000064">
    <property type="entry name" value="NLP_P60_dom"/>
</dbReference>
<comment type="caution">
    <text evidence="6">The sequence shown here is derived from an EMBL/GenBank/DDBJ whole genome shotgun (WGS) entry which is preliminary data.</text>
</comment>
<dbReference type="Pfam" id="PF18348">
    <property type="entry name" value="SH3_16"/>
    <property type="match status" value="1"/>
</dbReference>
<dbReference type="GO" id="GO:0006508">
    <property type="term" value="P:proteolysis"/>
    <property type="evidence" value="ECO:0007669"/>
    <property type="project" value="UniProtKB-KW"/>
</dbReference>
<dbReference type="OrthoDB" id="9813368at2"/>
<comment type="similarity">
    <text evidence="1">Belongs to the peptidase C40 family.</text>
</comment>
<evidence type="ECO:0000256" key="2">
    <source>
        <dbReference type="ARBA" id="ARBA00022670"/>
    </source>
</evidence>
<dbReference type="Gene3D" id="2.30.30.40">
    <property type="entry name" value="SH3 Domains"/>
    <property type="match status" value="1"/>
</dbReference>
<dbReference type="RefSeq" id="WP_137260586.1">
    <property type="nucleotide sequence ID" value="NZ_SZQL01000002.1"/>
</dbReference>
<dbReference type="EMBL" id="SZQL01000002">
    <property type="protein sequence ID" value="TKK70987.1"/>
    <property type="molecule type" value="Genomic_DNA"/>
</dbReference>
<dbReference type="SUPFAM" id="SSF54001">
    <property type="entry name" value="Cysteine proteinases"/>
    <property type="match status" value="1"/>
</dbReference>
<evidence type="ECO:0000259" key="5">
    <source>
        <dbReference type="PROSITE" id="PS51935"/>
    </source>
</evidence>
<keyword evidence="7" id="KW-1185">Reference proteome</keyword>
<evidence type="ECO:0000256" key="3">
    <source>
        <dbReference type="ARBA" id="ARBA00022801"/>
    </source>
</evidence>
<keyword evidence="3" id="KW-0378">Hydrolase</keyword>
<proteinExistence type="inferred from homology"/>
<protein>
    <submittedName>
        <fullName evidence="6">NlpC/P60 family protein</fullName>
    </submittedName>
</protein>
<evidence type="ECO:0000313" key="7">
    <source>
        <dbReference type="Proteomes" id="UP000305848"/>
    </source>
</evidence>